<organism evidence="2 3">
    <name type="scientific">Catellatospora chokoriensis</name>
    <dbReference type="NCBI Taxonomy" id="310353"/>
    <lineage>
        <taxon>Bacteria</taxon>
        <taxon>Bacillati</taxon>
        <taxon>Actinomycetota</taxon>
        <taxon>Actinomycetes</taxon>
        <taxon>Micromonosporales</taxon>
        <taxon>Micromonosporaceae</taxon>
        <taxon>Catellatospora</taxon>
    </lineage>
</organism>
<dbReference type="Proteomes" id="UP000619293">
    <property type="component" value="Unassembled WGS sequence"/>
</dbReference>
<accession>A0A8J3JZ75</accession>
<dbReference type="EMBL" id="BONG01000072">
    <property type="protein sequence ID" value="GIF93797.1"/>
    <property type="molecule type" value="Genomic_DNA"/>
</dbReference>
<evidence type="ECO:0000313" key="2">
    <source>
        <dbReference type="EMBL" id="GIF93797.1"/>
    </source>
</evidence>
<name>A0A8J3JZ75_9ACTN</name>
<sequence length="236" mass="26742">MSNAAGAKATREEEIAFLAMEQVLGVDIKLADAGAGDKMPDGSWVYPDGQERHGIVEVTSPPAANVMARWARAKKAGLPLTESGSIPLRLNELAQVCDEMLAADWAQENIDKLLAQSADERHLFLFGRRHEEDHYFFRLSDLDEDGKPEPVDDLVLPHGISDIWFRGRARLDRDQPRDQPVGTMELWLARFHAKSGWHRYMVRIEDRHLPTPNRHIADDRVPAGWRQPKDRSGLLR</sequence>
<dbReference type="RefSeq" id="WP_191841433.1">
    <property type="nucleotide sequence ID" value="NZ_BAAALB010000019.1"/>
</dbReference>
<evidence type="ECO:0000313" key="3">
    <source>
        <dbReference type="Proteomes" id="UP000619293"/>
    </source>
</evidence>
<dbReference type="AlphaFoldDB" id="A0A8J3JZ75"/>
<reference evidence="2 3" key="1">
    <citation type="submission" date="2021-01" db="EMBL/GenBank/DDBJ databases">
        <title>Whole genome shotgun sequence of Catellatospora chokoriensis NBRC 107358.</title>
        <authorList>
            <person name="Komaki H."/>
            <person name="Tamura T."/>
        </authorList>
    </citation>
    <scope>NUCLEOTIDE SEQUENCE [LARGE SCALE GENOMIC DNA]</scope>
    <source>
        <strain evidence="2 3">NBRC 107358</strain>
    </source>
</reference>
<evidence type="ECO:0000256" key="1">
    <source>
        <dbReference type="SAM" id="MobiDB-lite"/>
    </source>
</evidence>
<protein>
    <submittedName>
        <fullName evidence="2">Uncharacterized protein</fullName>
    </submittedName>
</protein>
<proteinExistence type="predicted"/>
<gene>
    <name evidence="2" type="ORF">Cch02nite_72410</name>
</gene>
<comment type="caution">
    <text evidence="2">The sequence shown here is derived from an EMBL/GenBank/DDBJ whole genome shotgun (WGS) entry which is preliminary data.</text>
</comment>
<keyword evidence="3" id="KW-1185">Reference proteome</keyword>
<feature type="region of interest" description="Disordered" evidence="1">
    <location>
        <begin position="212"/>
        <end position="236"/>
    </location>
</feature>